<sequence length="489" mass="53498">MSERRRRASTYHCSTASAREALLLPLQFLDPSSRLFSTLPFPNPSTQPSLDAGAANMDGIISLPDLFEKLLGDDRDSWPAEATLLIAAHDGNLRRIKEIAATLDDDGEGIEATVARTAFHGMNALHVAKGLHVYRYLLQVANMDVNKPDTTPGRKTPLERAIAGGDLPAVRYLIDHGADIHHEREGNITLLHSAAKKGRTEIVKLLLSRGAHVDGKSDHGTPLHFAAIKGYESTVKILLEHQADPNKVMSSSQATPLSAALFATSLPCVKLLIQAGADVNATNNPLARAAGSGLTEAIKLLLKAGANPNCPDTHGRMPIELAAVYGTREDVEILFPLTNPIPTVADWSVDGLITYANLECKKLEDDDYINTKMSDLQQKGNEAFDEQDYEKASVWYTQALEVDPSDATLLLKRCLCWLRMGEGKKAVKDATTCAKHHPKLSEAYHRLGEALMLEKDYEKACVALTHGVELDPESDEMDKLFWEAMDLKN</sequence>
<feature type="repeat" description="ANK" evidence="1">
    <location>
        <begin position="218"/>
        <end position="250"/>
    </location>
</feature>
<accession>A0A0E0MQ04</accession>
<dbReference type="AlphaFoldDB" id="A0A0E0MQ04"/>
<reference evidence="3" key="1">
    <citation type="submission" date="2015-04" db="UniProtKB">
        <authorList>
            <consortium name="EnsemblPlants"/>
        </authorList>
    </citation>
    <scope>IDENTIFICATION</scope>
</reference>
<evidence type="ECO:0000313" key="3">
    <source>
        <dbReference type="EnsemblPlants" id="OPUNC12G18180.1"/>
    </source>
</evidence>
<evidence type="ECO:0000256" key="1">
    <source>
        <dbReference type="PROSITE-ProRule" id="PRU00023"/>
    </source>
</evidence>
<evidence type="ECO:0000256" key="2">
    <source>
        <dbReference type="PROSITE-ProRule" id="PRU00339"/>
    </source>
</evidence>
<feature type="repeat" description="TPR" evidence="2">
    <location>
        <begin position="373"/>
        <end position="406"/>
    </location>
</feature>
<dbReference type="Pfam" id="PF13181">
    <property type="entry name" value="TPR_8"/>
    <property type="match status" value="2"/>
</dbReference>
<dbReference type="SUPFAM" id="SSF48403">
    <property type="entry name" value="Ankyrin repeat"/>
    <property type="match status" value="1"/>
</dbReference>
<feature type="repeat" description="ANK" evidence="1">
    <location>
        <begin position="153"/>
        <end position="185"/>
    </location>
</feature>
<dbReference type="eggNOG" id="KOG0504">
    <property type="taxonomic scope" value="Eukaryota"/>
</dbReference>
<name>A0A0E0MQ04_ORYPU</name>
<proteinExistence type="predicted"/>
<organism evidence="3">
    <name type="scientific">Oryza punctata</name>
    <name type="common">Red rice</name>
    <dbReference type="NCBI Taxonomy" id="4537"/>
    <lineage>
        <taxon>Eukaryota</taxon>
        <taxon>Viridiplantae</taxon>
        <taxon>Streptophyta</taxon>
        <taxon>Embryophyta</taxon>
        <taxon>Tracheophyta</taxon>
        <taxon>Spermatophyta</taxon>
        <taxon>Magnoliopsida</taxon>
        <taxon>Liliopsida</taxon>
        <taxon>Poales</taxon>
        <taxon>Poaceae</taxon>
        <taxon>BOP clade</taxon>
        <taxon>Oryzoideae</taxon>
        <taxon>Oryzeae</taxon>
        <taxon>Oryzinae</taxon>
        <taxon>Oryza</taxon>
    </lineage>
</organism>
<dbReference type="InterPro" id="IPR002110">
    <property type="entry name" value="Ankyrin_rpt"/>
</dbReference>
<dbReference type="InterPro" id="IPR011990">
    <property type="entry name" value="TPR-like_helical_dom_sf"/>
</dbReference>
<dbReference type="SUPFAM" id="SSF48452">
    <property type="entry name" value="TPR-like"/>
    <property type="match status" value="1"/>
</dbReference>
<dbReference type="SMART" id="SM00028">
    <property type="entry name" value="TPR"/>
    <property type="match status" value="3"/>
</dbReference>
<dbReference type="PRINTS" id="PR01415">
    <property type="entry name" value="ANKYRIN"/>
</dbReference>
<dbReference type="PROSITE" id="PS50297">
    <property type="entry name" value="ANK_REP_REGION"/>
    <property type="match status" value="4"/>
</dbReference>
<dbReference type="PROSITE" id="PS50005">
    <property type="entry name" value="TPR"/>
    <property type="match status" value="2"/>
</dbReference>
<evidence type="ECO:0000313" key="4">
    <source>
        <dbReference type="Proteomes" id="UP000026962"/>
    </source>
</evidence>
<dbReference type="Gramene" id="OPUNC12G18180.1">
    <property type="protein sequence ID" value="OPUNC12G18180.1"/>
    <property type="gene ID" value="OPUNC12G18180"/>
</dbReference>
<feature type="repeat" description="TPR" evidence="2">
    <location>
        <begin position="441"/>
        <end position="474"/>
    </location>
</feature>
<keyword evidence="2" id="KW-0802">TPR repeat</keyword>
<reference evidence="3" key="2">
    <citation type="submission" date="2018-05" db="EMBL/GenBank/DDBJ databases">
        <title>OpunRS2 (Oryza punctata Reference Sequence Version 2).</title>
        <authorList>
            <person name="Zhang J."/>
            <person name="Kudrna D."/>
            <person name="Lee S."/>
            <person name="Talag J."/>
            <person name="Welchert J."/>
            <person name="Wing R.A."/>
        </authorList>
    </citation>
    <scope>NUCLEOTIDE SEQUENCE [LARGE SCALE GENOMIC DNA]</scope>
</reference>
<keyword evidence="4" id="KW-1185">Reference proteome</keyword>
<dbReference type="Pfam" id="PF12796">
    <property type="entry name" value="Ank_2"/>
    <property type="match status" value="3"/>
</dbReference>
<keyword evidence="1" id="KW-0040">ANK repeat</keyword>
<dbReference type="PANTHER" id="PTHR46224:SF1">
    <property type="entry name" value="OS12G0634900 PROTEIN"/>
    <property type="match status" value="1"/>
</dbReference>
<feature type="repeat" description="ANK" evidence="1">
    <location>
        <begin position="281"/>
        <end position="313"/>
    </location>
</feature>
<dbReference type="PROSITE" id="PS50088">
    <property type="entry name" value="ANK_REPEAT"/>
    <property type="match status" value="5"/>
</dbReference>
<dbReference type="InterPro" id="IPR036770">
    <property type="entry name" value="Ankyrin_rpt-contain_sf"/>
</dbReference>
<dbReference type="InterPro" id="IPR051616">
    <property type="entry name" value="Cul2-RING_E3_ligase_SR"/>
</dbReference>
<dbReference type="EnsemblPlants" id="OPUNC12G18180.1">
    <property type="protein sequence ID" value="OPUNC12G18180.1"/>
    <property type="gene ID" value="OPUNC12G18180"/>
</dbReference>
<dbReference type="STRING" id="4537.A0A0E0MQ04"/>
<feature type="repeat" description="ANK" evidence="1">
    <location>
        <begin position="186"/>
        <end position="218"/>
    </location>
</feature>
<protein>
    <submittedName>
        <fullName evidence="3">Uncharacterized protein</fullName>
    </submittedName>
</protein>
<dbReference type="Gene3D" id="1.25.40.10">
    <property type="entry name" value="Tetratricopeptide repeat domain"/>
    <property type="match status" value="1"/>
</dbReference>
<feature type="repeat" description="ANK" evidence="1">
    <location>
        <begin position="252"/>
        <end position="284"/>
    </location>
</feature>
<dbReference type="SMART" id="SM00248">
    <property type="entry name" value="ANK"/>
    <property type="match status" value="6"/>
</dbReference>
<dbReference type="HOGENOM" id="CLU_000134_44_6_1"/>
<dbReference type="Proteomes" id="UP000026962">
    <property type="component" value="Chromosome 12"/>
</dbReference>
<dbReference type="OMA" id="DDQDSWP"/>
<dbReference type="PANTHER" id="PTHR46224">
    <property type="entry name" value="ANKYRIN REPEAT FAMILY PROTEIN"/>
    <property type="match status" value="1"/>
</dbReference>
<dbReference type="InterPro" id="IPR019734">
    <property type="entry name" value="TPR_rpt"/>
</dbReference>
<dbReference type="eggNOG" id="KOG0548">
    <property type="taxonomic scope" value="Eukaryota"/>
</dbReference>
<dbReference type="Gene3D" id="1.25.40.20">
    <property type="entry name" value="Ankyrin repeat-containing domain"/>
    <property type="match status" value="2"/>
</dbReference>